<protein>
    <submittedName>
        <fullName evidence="1">Uncharacterized protein</fullName>
    </submittedName>
</protein>
<organism evidence="1 2">
    <name type="scientific">Candidatus Falkowbacteria bacterium CG10_big_fil_rev_8_21_14_0_10_43_11</name>
    <dbReference type="NCBI Taxonomy" id="1974568"/>
    <lineage>
        <taxon>Bacteria</taxon>
        <taxon>Candidatus Falkowiibacteriota</taxon>
    </lineage>
</organism>
<name>A0A2M6WMQ4_9BACT</name>
<proteinExistence type="predicted"/>
<dbReference type="EMBL" id="PFAS01000014">
    <property type="protein sequence ID" value="PIT94042.1"/>
    <property type="molecule type" value="Genomic_DNA"/>
</dbReference>
<dbReference type="Proteomes" id="UP000229335">
    <property type="component" value="Unassembled WGS sequence"/>
</dbReference>
<evidence type="ECO:0000313" key="1">
    <source>
        <dbReference type="EMBL" id="PIT94042.1"/>
    </source>
</evidence>
<dbReference type="AlphaFoldDB" id="A0A2M6WMQ4"/>
<accession>A0A2M6WMQ4</accession>
<sequence>MDAVITGNVEEIRLAAGTKVAVSQDFNLLFNLGRVKEGKVGFIVKDLENGCALVQWENTQNSSICNISYLRIVN</sequence>
<gene>
    <name evidence="1" type="ORF">COU00_01095</name>
</gene>
<evidence type="ECO:0000313" key="2">
    <source>
        <dbReference type="Proteomes" id="UP000229335"/>
    </source>
</evidence>
<comment type="caution">
    <text evidence="1">The sequence shown here is derived from an EMBL/GenBank/DDBJ whole genome shotgun (WGS) entry which is preliminary data.</text>
</comment>
<reference evidence="2" key="1">
    <citation type="submission" date="2017-09" db="EMBL/GenBank/DDBJ databases">
        <title>Depth-based differentiation of microbial function through sediment-hosted aquifers and enrichment of novel symbionts in the deep terrestrial subsurface.</title>
        <authorList>
            <person name="Probst A.J."/>
            <person name="Ladd B."/>
            <person name="Jarett J.K."/>
            <person name="Geller-Mcgrath D.E."/>
            <person name="Sieber C.M.K."/>
            <person name="Emerson J.B."/>
            <person name="Anantharaman K."/>
            <person name="Thomas B.C."/>
            <person name="Malmstrom R."/>
            <person name="Stieglmeier M."/>
            <person name="Klingl A."/>
            <person name="Woyke T."/>
            <person name="Ryan C.M."/>
            <person name="Banfield J.F."/>
        </authorList>
    </citation>
    <scope>NUCLEOTIDE SEQUENCE [LARGE SCALE GENOMIC DNA]</scope>
</reference>